<dbReference type="AlphaFoldDB" id="A0A6P4YRV8"/>
<organism evidence="4 5">
    <name type="scientific">Branchiostoma belcheri</name>
    <name type="common">Amphioxus</name>
    <dbReference type="NCBI Taxonomy" id="7741"/>
    <lineage>
        <taxon>Eukaryota</taxon>
        <taxon>Metazoa</taxon>
        <taxon>Chordata</taxon>
        <taxon>Cephalochordata</taxon>
        <taxon>Leptocardii</taxon>
        <taxon>Amphioxiformes</taxon>
        <taxon>Branchiostomatidae</taxon>
        <taxon>Branchiostoma</taxon>
    </lineage>
</organism>
<name>A0A6P4YRV8_BRABE</name>
<feature type="chain" id="PRO_5028080228" evidence="3">
    <location>
        <begin position="22"/>
        <end position="269"/>
    </location>
</feature>
<protein>
    <submittedName>
        <fullName evidence="5">Uncharacterized protein LOC109467788</fullName>
    </submittedName>
</protein>
<accession>A0A6P4YRV8</accession>
<evidence type="ECO:0000256" key="2">
    <source>
        <dbReference type="SAM" id="MobiDB-lite"/>
    </source>
</evidence>
<sequence>MERQVLILTTVVALVIAKTSAWTVETDRRQRRTCECSLVLPYSPSEHLNTRAETKTCSVRSDELRELRKDVGLLQKVQIGERMRCNNFAGQLANVTTLMFQLEDKAHQQESYRSYYDKRLEAFTEETVQLQRVLTGQENFIKFLEGRLEALQGGMGKVSDLSRRVEALAREETQKREETSQKMDEFDRRVQVAEESTKAFLWLMTETLSKIPAAERKIMQGLKKAKTPIAGSAPSAERLSPRKRGSVGRGHPTHAQVGEDYILDVKPRR</sequence>
<evidence type="ECO:0000256" key="3">
    <source>
        <dbReference type="SAM" id="SignalP"/>
    </source>
</evidence>
<evidence type="ECO:0000256" key="1">
    <source>
        <dbReference type="SAM" id="Coils"/>
    </source>
</evidence>
<feature type="signal peptide" evidence="3">
    <location>
        <begin position="1"/>
        <end position="21"/>
    </location>
</feature>
<keyword evidence="1" id="KW-0175">Coiled coil</keyword>
<evidence type="ECO:0000313" key="4">
    <source>
        <dbReference type="Proteomes" id="UP000515135"/>
    </source>
</evidence>
<feature type="region of interest" description="Disordered" evidence="2">
    <location>
        <begin position="225"/>
        <end position="269"/>
    </location>
</feature>
<keyword evidence="3" id="KW-0732">Signal</keyword>
<gene>
    <name evidence="5" type="primary">LOC109467788</name>
</gene>
<feature type="coiled-coil region" evidence="1">
    <location>
        <begin position="158"/>
        <end position="196"/>
    </location>
</feature>
<dbReference type="KEGG" id="bbel:109467788"/>
<keyword evidence="4" id="KW-1185">Reference proteome</keyword>
<dbReference type="GeneID" id="109467788"/>
<dbReference type="Proteomes" id="UP000515135">
    <property type="component" value="Unplaced"/>
</dbReference>
<proteinExistence type="predicted"/>
<dbReference type="OrthoDB" id="10003219at2759"/>
<evidence type="ECO:0000313" key="5">
    <source>
        <dbReference type="RefSeq" id="XP_019621397.1"/>
    </source>
</evidence>
<dbReference type="RefSeq" id="XP_019621397.1">
    <property type="nucleotide sequence ID" value="XM_019765838.1"/>
</dbReference>
<reference evidence="5" key="1">
    <citation type="submission" date="2025-08" db="UniProtKB">
        <authorList>
            <consortium name="RefSeq"/>
        </authorList>
    </citation>
    <scope>IDENTIFICATION</scope>
    <source>
        <tissue evidence="5">Gonad</tissue>
    </source>
</reference>